<keyword evidence="1" id="KW-0812">Transmembrane</keyword>
<sequence length="104" mass="10647">MGAVLAALLILLPAAMRGLTYRDVTDPLLYMGLPIIVLAMCVGAIVGAPAPRPQAEVWHAPVQRPSGAAMAAGGIVLLAVCALAAWVLLWGVGYLAEPPPGLKP</sequence>
<gene>
    <name evidence="2" type="ORF">GCM10025782_09880</name>
</gene>
<keyword evidence="1" id="KW-0472">Membrane</keyword>
<reference evidence="3" key="1">
    <citation type="journal article" date="2019" name="Int. J. Syst. Evol. Microbiol.">
        <title>The Global Catalogue of Microorganisms (GCM) 10K type strain sequencing project: providing services to taxonomists for standard genome sequencing and annotation.</title>
        <authorList>
            <consortium name="The Broad Institute Genomics Platform"/>
            <consortium name="The Broad Institute Genome Sequencing Center for Infectious Disease"/>
            <person name="Wu L."/>
            <person name="Ma J."/>
        </authorList>
    </citation>
    <scope>NUCLEOTIDE SEQUENCE [LARGE SCALE GENOMIC DNA]</scope>
    <source>
        <strain evidence="3">JCM 18961</strain>
    </source>
</reference>
<keyword evidence="3" id="KW-1185">Reference proteome</keyword>
<comment type="caution">
    <text evidence="2">The sequence shown here is derived from an EMBL/GenBank/DDBJ whole genome shotgun (WGS) entry which is preliminary data.</text>
</comment>
<name>A0ABP8XXA4_9MICO</name>
<protein>
    <submittedName>
        <fullName evidence="2">Uncharacterized protein</fullName>
    </submittedName>
</protein>
<evidence type="ECO:0000313" key="2">
    <source>
        <dbReference type="EMBL" id="GAA4715318.1"/>
    </source>
</evidence>
<dbReference type="Proteomes" id="UP001500556">
    <property type="component" value="Unassembled WGS sequence"/>
</dbReference>
<proteinExistence type="predicted"/>
<evidence type="ECO:0000256" key="1">
    <source>
        <dbReference type="SAM" id="Phobius"/>
    </source>
</evidence>
<feature type="transmembrane region" description="Helical" evidence="1">
    <location>
        <begin position="27"/>
        <end position="48"/>
    </location>
</feature>
<evidence type="ECO:0000313" key="3">
    <source>
        <dbReference type="Proteomes" id="UP001500556"/>
    </source>
</evidence>
<feature type="transmembrane region" description="Helical" evidence="1">
    <location>
        <begin position="69"/>
        <end position="96"/>
    </location>
</feature>
<accession>A0ABP8XXA4</accession>
<organism evidence="2 3">
    <name type="scientific">Pedococcus ginsenosidimutans</name>
    <dbReference type="NCBI Taxonomy" id="490570"/>
    <lineage>
        <taxon>Bacteria</taxon>
        <taxon>Bacillati</taxon>
        <taxon>Actinomycetota</taxon>
        <taxon>Actinomycetes</taxon>
        <taxon>Micrococcales</taxon>
        <taxon>Intrasporangiaceae</taxon>
        <taxon>Pedococcus</taxon>
    </lineage>
</organism>
<keyword evidence="1" id="KW-1133">Transmembrane helix</keyword>
<dbReference type="EMBL" id="BAABLO010000004">
    <property type="protein sequence ID" value="GAA4715318.1"/>
    <property type="molecule type" value="Genomic_DNA"/>
</dbReference>